<gene>
    <name evidence="9" type="ORF">L596_028052</name>
</gene>
<dbReference type="GO" id="GO:0005782">
    <property type="term" value="C:peroxisomal matrix"/>
    <property type="evidence" value="ECO:0007669"/>
    <property type="project" value="UniProtKB-SubCell"/>
</dbReference>
<evidence type="ECO:0000256" key="3">
    <source>
        <dbReference type="ARBA" id="ARBA00006730"/>
    </source>
</evidence>
<keyword evidence="10" id="KW-1185">Reference proteome</keyword>
<feature type="domain" description="FAD dependent oxidoreductase" evidence="8">
    <location>
        <begin position="5"/>
        <end position="322"/>
    </location>
</feature>
<evidence type="ECO:0000313" key="9">
    <source>
        <dbReference type="EMBL" id="TKR60869.1"/>
    </source>
</evidence>
<comment type="similarity">
    <text evidence="3">Belongs to the DAMOX/DASOX family.</text>
</comment>
<feature type="binding site" evidence="7">
    <location>
        <position position="275"/>
    </location>
    <ligand>
        <name>D-dopa</name>
        <dbReference type="ChEBI" id="CHEBI:149689"/>
    </ligand>
</feature>
<dbReference type="GO" id="GO:0019478">
    <property type="term" value="P:D-amino acid catabolic process"/>
    <property type="evidence" value="ECO:0007669"/>
    <property type="project" value="TreeGrafter"/>
</dbReference>
<name>A0A4U5LXB7_STECR</name>
<dbReference type="PIRSF" id="PIRSF000189">
    <property type="entry name" value="D-aa_oxidase"/>
    <property type="match status" value="1"/>
</dbReference>
<protein>
    <recommendedName>
        <fullName evidence="8">FAD dependent oxidoreductase domain-containing protein</fullName>
    </recommendedName>
</protein>
<dbReference type="Gene3D" id="3.40.50.720">
    <property type="entry name" value="NAD(P)-binding Rossmann-like Domain"/>
    <property type="match status" value="1"/>
</dbReference>
<dbReference type="GO" id="GO:0003884">
    <property type="term" value="F:D-amino-acid oxidase activity"/>
    <property type="evidence" value="ECO:0007669"/>
    <property type="project" value="InterPro"/>
</dbReference>
<reference evidence="9 10" key="1">
    <citation type="journal article" date="2015" name="Genome Biol.">
        <title>Comparative genomics of Steinernema reveals deeply conserved gene regulatory networks.</title>
        <authorList>
            <person name="Dillman A.R."/>
            <person name="Macchietto M."/>
            <person name="Porter C.F."/>
            <person name="Rogers A."/>
            <person name="Williams B."/>
            <person name="Antoshechkin I."/>
            <person name="Lee M.M."/>
            <person name="Goodwin Z."/>
            <person name="Lu X."/>
            <person name="Lewis E.E."/>
            <person name="Goodrich-Blair H."/>
            <person name="Stock S.P."/>
            <person name="Adams B.J."/>
            <person name="Sternberg P.W."/>
            <person name="Mortazavi A."/>
        </authorList>
    </citation>
    <scope>NUCLEOTIDE SEQUENCE [LARGE SCALE GENOMIC DNA]</scope>
    <source>
        <strain evidence="9 10">ALL</strain>
    </source>
</reference>
<dbReference type="SUPFAM" id="SSF54373">
    <property type="entry name" value="FAD-linked reductases, C-terminal domain"/>
    <property type="match status" value="1"/>
</dbReference>
<evidence type="ECO:0000256" key="5">
    <source>
        <dbReference type="ARBA" id="ARBA00022827"/>
    </source>
</evidence>
<reference evidence="9 10" key="2">
    <citation type="journal article" date="2019" name="G3 (Bethesda)">
        <title>Hybrid Assembly of the Genome of the Entomopathogenic Nematode Steinernema carpocapsae Identifies the X-Chromosome.</title>
        <authorList>
            <person name="Serra L."/>
            <person name="Macchietto M."/>
            <person name="Macias-Munoz A."/>
            <person name="McGill C.J."/>
            <person name="Rodriguez I.M."/>
            <person name="Rodriguez B."/>
            <person name="Murad R."/>
            <person name="Mortazavi A."/>
        </authorList>
    </citation>
    <scope>NUCLEOTIDE SEQUENCE [LARGE SCALE GENOMIC DNA]</scope>
    <source>
        <strain evidence="9 10">ALL</strain>
    </source>
</reference>
<feature type="binding site" evidence="7">
    <location>
        <begin position="305"/>
        <end position="310"/>
    </location>
    <ligand>
        <name>FAD</name>
        <dbReference type="ChEBI" id="CHEBI:57692"/>
    </ligand>
</feature>
<proteinExistence type="inferred from homology"/>
<dbReference type="Gene3D" id="3.30.9.10">
    <property type="entry name" value="D-Amino Acid Oxidase, subunit A, domain 2"/>
    <property type="match status" value="1"/>
</dbReference>
<dbReference type="InterPro" id="IPR023209">
    <property type="entry name" value="DAO"/>
</dbReference>
<evidence type="ECO:0000256" key="1">
    <source>
        <dbReference type="ARBA" id="ARBA00001974"/>
    </source>
</evidence>
<evidence type="ECO:0000259" key="8">
    <source>
        <dbReference type="Pfam" id="PF01266"/>
    </source>
</evidence>
<feature type="binding site" evidence="7">
    <location>
        <position position="220"/>
    </location>
    <ligand>
        <name>D-dopa</name>
        <dbReference type="ChEBI" id="CHEBI:149689"/>
    </ligand>
</feature>
<keyword evidence="5 7" id="KW-0274">FAD</keyword>
<dbReference type="PANTHER" id="PTHR11530:SF11">
    <property type="entry name" value="D-ASPARTATE OXIDASE"/>
    <property type="match status" value="1"/>
</dbReference>
<dbReference type="Proteomes" id="UP000298663">
    <property type="component" value="Unassembled WGS sequence"/>
</dbReference>
<keyword evidence="6" id="KW-0560">Oxidoreductase</keyword>
<evidence type="ECO:0000256" key="7">
    <source>
        <dbReference type="PIRSR" id="PIRSR000189-1"/>
    </source>
</evidence>
<feature type="binding site" evidence="7">
    <location>
        <position position="306"/>
    </location>
    <ligand>
        <name>D-dopa</name>
        <dbReference type="ChEBI" id="CHEBI:149689"/>
    </ligand>
</feature>
<evidence type="ECO:0000256" key="2">
    <source>
        <dbReference type="ARBA" id="ARBA00004253"/>
    </source>
</evidence>
<dbReference type="InterPro" id="IPR006076">
    <property type="entry name" value="FAD-dep_OxRdtase"/>
</dbReference>
<dbReference type="OrthoDB" id="2015447at2759"/>
<comment type="cofactor">
    <cofactor evidence="1 7">
        <name>FAD</name>
        <dbReference type="ChEBI" id="CHEBI:57692"/>
    </cofactor>
</comment>
<dbReference type="EMBL" id="AZBU02000011">
    <property type="protein sequence ID" value="TKR60869.1"/>
    <property type="molecule type" value="Genomic_DNA"/>
</dbReference>
<comment type="subcellular location">
    <subcellularLocation>
        <location evidence="2">Peroxisome matrix</location>
    </subcellularLocation>
</comment>
<accession>A0A4U5LXB7</accession>
<dbReference type="GO" id="GO:0071949">
    <property type="term" value="F:FAD binding"/>
    <property type="evidence" value="ECO:0007669"/>
    <property type="project" value="InterPro"/>
</dbReference>
<feature type="binding site" evidence="7">
    <location>
        <begin position="43"/>
        <end position="44"/>
    </location>
    <ligand>
        <name>FAD</name>
        <dbReference type="ChEBI" id="CHEBI:57692"/>
    </ligand>
</feature>
<dbReference type="AlphaFoldDB" id="A0A4U5LXB7"/>
<keyword evidence="4" id="KW-0285">Flavoprotein</keyword>
<dbReference type="STRING" id="34508.A0A4U5LXB7"/>
<evidence type="ECO:0000256" key="4">
    <source>
        <dbReference type="ARBA" id="ARBA00022630"/>
    </source>
</evidence>
<organism evidence="9 10">
    <name type="scientific">Steinernema carpocapsae</name>
    <name type="common">Entomopathogenic nematode</name>
    <dbReference type="NCBI Taxonomy" id="34508"/>
    <lineage>
        <taxon>Eukaryota</taxon>
        <taxon>Metazoa</taxon>
        <taxon>Ecdysozoa</taxon>
        <taxon>Nematoda</taxon>
        <taxon>Chromadorea</taxon>
        <taxon>Rhabditida</taxon>
        <taxon>Tylenchina</taxon>
        <taxon>Panagrolaimomorpha</taxon>
        <taxon>Strongyloidoidea</taxon>
        <taxon>Steinernematidae</taxon>
        <taxon>Steinernema</taxon>
    </lineage>
</organism>
<comment type="caution">
    <text evidence="9">The sequence shown here is derived from an EMBL/GenBank/DDBJ whole genome shotgun (WGS) entry which is preliminary data.</text>
</comment>
<sequence>MVWNVCVIGAGINGLGTARELQKRFGNEITVTIVAEHKTPDTTSDVAAGLWMPYLINDERPELLKKWGLETFEHMAQMERECTDSGAFLCSGFKFDNEKEDDIAESIYRCYKHLTRNEIENLGFGEFKYGTFRTTYFLEPSIYLEKLMKEFKAAGGKILQHKLKSVDELLVSKVDLIVNCAGLGSRELFGDKEVKPIRGQVIRVKCPALKHFYVIGDDFYCLPNNHTVLLGGTHDKDDFDLTPRPTVAEWILKGNQKYVPVLKNVEIVKHRVGLRPYRKNVRVELEHHTTKSGKKISIVHNYGQGGSGITMFYGCSKHAADLAEAELKSRSKI</sequence>
<dbReference type="PANTHER" id="PTHR11530">
    <property type="entry name" value="D-AMINO ACID OXIDASE"/>
    <property type="match status" value="1"/>
</dbReference>
<dbReference type="SUPFAM" id="SSF51971">
    <property type="entry name" value="Nucleotide-binding domain"/>
    <property type="match status" value="1"/>
</dbReference>
<evidence type="ECO:0000313" key="10">
    <source>
        <dbReference type="Proteomes" id="UP000298663"/>
    </source>
</evidence>
<evidence type="ECO:0000256" key="6">
    <source>
        <dbReference type="ARBA" id="ARBA00023002"/>
    </source>
</evidence>
<feature type="binding site" evidence="7">
    <location>
        <begin position="48"/>
        <end position="50"/>
    </location>
    <ligand>
        <name>FAD</name>
        <dbReference type="ChEBI" id="CHEBI:57692"/>
    </ligand>
</feature>
<dbReference type="Pfam" id="PF01266">
    <property type="entry name" value="DAO"/>
    <property type="match status" value="1"/>
</dbReference>